<dbReference type="Gene3D" id="3.40.50.150">
    <property type="entry name" value="Vaccinia Virus protein VP39"/>
    <property type="match status" value="1"/>
</dbReference>
<feature type="signal peptide" evidence="1">
    <location>
        <begin position="1"/>
        <end position="20"/>
    </location>
</feature>
<dbReference type="EMBL" id="VTUX01000002">
    <property type="protein sequence ID" value="KAA1193203.1"/>
    <property type="molecule type" value="Genomic_DNA"/>
</dbReference>
<keyword evidence="1" id="KW-0732">Signal</keyword>
<dbReference type="GO" id="GO:0032259">
    <property type="term" value="P:methylation"/>
    <property type="evidence" value="ECO:0007669"/>
    <property type="project" value="UniProtKB-KW"/>
</dbReference>
<comment type="caution">
    <text evidence="2">The sequence shown here is derived from an EMBL/GenBank/DDBJ whole genome shotgun (WGS) entry which is preliminary data.</text>
</comment>
<evidence type="ECO:0000256" key="1">
    <source>
        <dbReference type="SAM" id="SignalP"/>
    </source>
</evidence>
<evidence type="ECO:0000313" key="3">
    <source>
        <dbReference type="Proteomes" id="UP000323708"/>
    </source>
</evidence>
<gene>
    <name evidence="2" type="ORF">F0M18_05005</name>
</gene>
<sequence>MRTRIFAALLAIAIMPAVHADDAALEAAVAGEHRAEANKARDKYRNPVQTLKLFDIQPGHTVVEVWPGGGWYTEILAPYLRDNGKLIAAHYDSSDTQADYRPRGRERFEQKMKDTPDVYGKVEVTSLMFDEEADTLVKPAAADNSVDRVVTFRSAHGMVRSGIAPAAFEHFYAILKPGGKLGVVQHMADADQDWMSRNIGYVGRDYVVAMATRAGFVLEAEGFFNRNPLDTKRHEHGVWSLPPTLHKVESDAQKAALTAAGESERMTLVFRKP</sequence>
<reference evidence="2 3" key="1">
    <citation type="submission" date="2019-09" db="EMBL/GenBank/DDBJ databases">
        <authorList>
            <person name="Chen X.-Y."/>
        </authorList>
    </citation>
    <scope>NUCLEOTIDE SEQUENCE [LARGE SCALE GENOMIC DNA]</scope>
    <source>
        <strain evidence="2 3">NY5</strain>
    </source>
</reference>
<dbReference type="InterPro" id="IPR029063">
    <property type="entry name" value="SAM-dependent_MTases_sf"/>
</dbReference>
<dbReference type="Proteomes" id="UP000323708">
    <property type="component" value="Unassembled WGS sequence"/>
</dbReference>
<name>A0A5B0X1Q3_9GAMM</name>
<keyword evidence="2" id="KW-0489">Methyltransferase</keyword>
<evidence type="ECO:0000313" key="2">
    <source>
        <dbReference type="EMBL" id="KAA1193203.1"/>
    </source>
</evidence>
<keyword evidence="3" id="KW-1185">Reference proteome</keyword>
<dbReference type="RefSeq" id="WP_149610310.1">
    <property type="nucleotide sequence ID" value="NZ_VTUX01000002.1"/>
</dbReference>
<dbReference type="GO" id="GO:0008168">
    <property type="term" value="F:methyltransferase activity"/>
    <property type="evidence" value="ECO:0007669"/>
    <property type="project" value="UniProtKB-KW"/>
</dbReference>
<keyword evidence="2" id="KW-0808">Transferase</keyword>
<dbReference type="SUPFAM" id="SSF53335">
    <property type="entry name" value="S-adenosyl-L-methionine-dependent methyltransferases"/>
    <property type="match status" value="1"/>
</dbReference>
<dbReference type="AlphaFoldDB" id="A0A5B0X1Q3"/>
<accession>A0A5B0X1Q3</accession>
<protein>
    <submittedName>
        <fullName evidence="2">Class I SAM-dependent methyltransferase</fullName>
    </submittedName>
</protein>
<dbReference type="PIRSF" id="PIRSF031679">
    <property type="entry name" value="Mtase_Alr7345_prd"/>
    <property type="match status" value="1"/>
</dbReference>
<organism evidence="2 3">
    <name type="scientific">Pseudohalioglobus sediminis</name>
    <dbReference type="NCBI Taxonomy" id="2606449"/>
    <lineage>
        <taxon>Bacteria</taxon>
        <taxon>Pseudomonadati</taxon>
        <taxon>Pseudomonadota</taxon>
        <taxon>Gammaproteobacteria</taxon>
        <taxon>Cellvibrionales</taxon>
        <taxon>Halieaceae</taxon>
        <taxon>Pseudohalioglobus</taxon>
    </lineage>
</organism>
<proteinExistence type="predicted"/>
<dbReference type="InterPro" id="IPR016980">
    <property type="entry name" value="S-AdoMet-dep_MeTrfase_Alr7345"/>
</dbReference>
<feature type="chain" id="PRO_5022753861" evidence="1">
    <location>
        <begin position="21"/>
        <end position="273"/>
    </location>
</feature>